<dbReference type="EMBL" id="UGPP01000001">
    <property type="protein sequence ID" value="STY71198.1"/>
    <property type="molecule type" value="Genomic_DNA"/>
</dbReference>
<proteinExistence type="predicted"/>
<name>A0A378NYX4_9FIRM</name>
<evidence type="ECO:0000313" key="2">
    <source>
        <dbReference type="EMBL" id="STY71198.1"/>
    </source>
</evidence>
<accession>A0A378NYX4</accession>
<dbReference type="RefSeq" id="WP_115151565.1">
    <property type="nucleotide sequence ID" value="NZ_UGPP01000001.1"/>
</dbReference>
<dbReference type="Proteomes" id="UP000255234">
    <property type="component" value="Unassembled WGS sequence"/>
</dbReference>
<evidence type="ECO:0000313" key="3">
    <source>
        <dbReference type="Proteomes" id="UP000255234"/>
    </source>
</evidence>
<feature type="region of interest" description="Disordered" evidence="1">
    <location>
        <begin position="186"/>
        <end position="205"/>
    </location>
</feature>
<organism evidence="2 3">
    <name type="scientific">Megamonas hypermegale</name>
    <dbReference type="NCBI Taxonomy" id="158847"/>
    <lineage>
        <taxon>Bacteria</taxon>
        <taxon>Bacillati</taxon>
        <taxon>Bacillota</taxon>
        <taxon>Negativicutes</taxon>
        <taxon>Selenomonadales</taxon>
        <taxon>Selenomonadaceae</taxon>
        <taxon>Megamonas</taxon>
    </lineage>
</organism>
<gene>
    <name evidence="2" type="ORF">NCTC10571_01354</name>
</gene>
<evidence type="ECO:0000256" key="1">
    <source>
        <dbReference type="SAM" id="MobiDB-lite"/>
    </source>
</evidence>
<dbReference type="AlphaFoldDB" id="A0A378NYX4"/>
<protein>
    <submittedName>
        <fullName evidence="2">Uncharacterized protein</fullName>
    </submittedName>
</protein>
<reference evidence="2 3" key="1">
    <citation type="submission" date="2018-06" db="EMBL/GenBank/DDBJ databases">
        <authorList>
            <consortium name="Pathogen Informatics"/>
            <person name="Doyle S."/>
        </authorList>
    </citation>
    <scope>NUCLEOTIDE SEQUENCE [LARGE SCALE GENOMIC DNA]</scope>
    <source>
        <strain evidence="2 3">NCTC10571</strain>
    </source>
</reference>
<sequence length="286" mass="33552">MSELRINWKNLLLVVPLKNGSFLDRDYLYKYGDINDIYKKSFFGQNIYIKKFFYNNSNHNDIDTTKLYNAADLEEILWNIGNIEISFKTLKKITGKGSILTSCIKRMIIIDSIITGLKRFGFYVNAEPINFLHNNIPFKRKYYISDIPCNSDKSINLDEDTLKYVINNFKKNLSIKYEKIQKKVNTNTNTNSSNTNNSNNKNNKLNEINNNSMIKLFAVCIRMLKDNNIRMNIKEEIKKECSDDEINFAIQVLKETLSKEDSKKEEVVSVNKNSFIKRFFNLFTRN</sequence>